<keyword evidence="3" id="KW-1185">Reference proteome</keyword>
<proteinExistence type="predicted"/>
<dbReference type="PANTHER" id="PTHR45748:SF7">
    <property type="entry name" value="1-PHOSPHATIDYLINOSITOL 3-PHOSPHATE 5-KINASE-RELATED"/>
    <property type="match status" value="1"/>
</dbReference>
<dbReference type="PANTHER" id="PTHR45748">
    <property type="entry name" value="1-PHOSPHATIDYLINOSITOL 3-PHOSPHATE 5-KINASE-RELATED"/>
    <property type="match status" value="1"/>
</dbReference>
<evidence type="ECO:0000313" key="2">
    <source>
        <dbReference type="EMBL" id="MCE3217165.1"/>
    </source>
</evidence>
<evidence type="ECO:0000256" key="1">
    <source>
        <dbReference type="SAM" id="MobiDB-lite"/>
    </source>
</evidence>
<feature type="region of interest" description="Disordered" evidence="1">
    <location>
        <begin position="1"/>
        <end position="34"/>
    </location>
</feature>
<sequence>MWLPPKPEDEEDEKKALIYDDDDDGGDDVGEWGLWSSRSFESGEYRSRDRPNEEQENVVKNVVDGHFRALGMDHLKMVVAKIDVHQPMFFSWKTSYRCSSCEMPSKAHVQCYTHRQGTLTISVKKFQSFFRPVKGTKYGCGTGA</sequence>
<feature type="compositionally biased region" description="Acidic residues" evidence="1">
    <location>
        <begin position="19"/>
        <end position="30"/>
    </location>
</feature>
<comment type="caution">
    <text evidence="2">The sequence shown here is derived from an EMBL/GenBank/DDBJ whole genome shotgun (WGS) entry which is preliminary data.</text>
</comment>
<reference evidence="2 3" key="1">
    <citation type="journal article" date="2021" name="BMC Genomics">
        <title>Datura genome reveals duplications of psychoactive alkaloid biosynthetic genes and high mutation rate following tissue culture.</title>
        <authorList>
            <person name="Rajewski A."/>
            <person name="Carter-House D."/>
            <person name="Stajich J."/>
            <person name="Litt A."/>
        </authorList>
    </citation>
    <scope>NUCLEOTIDE SEQUENCE [LARGE SCALE GENOMIC DNA]</scope>
    <source>
        <strain evidence="2">AR-01</strain>
    </source>
</reference>
<organism evidence="2 3">
    <name type="scientific">Datura stramonium</name>
    <name type="common">Jimsonweed</name>
    <name type="synonym">Common thornapple</name>
    <dbReference type="NCBI Taxonomy" id="4076"/>
    <lineage>
        <taxon>Eukaryota</taxon>
        <taxon>Viridiplantae</taxon>
        <taxon>Streptophyta</taxon>
        <taxon>Embryophyta</taxon>
        <taxon>Tracheophyta</taxon>
        <taxon>Spermatophyta</taxon>
        <taxon>Magnoliopsida</taxon>
        <taxon>eudicotyledons</taxon>
        <taxon>Gunneridae</taxon>
        <taxon>Pentapetalae</taxon>
        <taxon>asterids</taxon>
        <taxon>lamiids</taxon>
        <taxon>Solanales</taxon>
        <taxon>Solanaceae</taxon>
        <taxon>Solanoideae</taxon>
        <taxon>Datureae</taxon>
        <taxon>Datura</taxon>
    </lineage>
</organism>
<protein>
    <submittedName>
        <fullName evidence="2">Uncharacterized protein</fullName>
    </submittedName>
</protein>
<accession>A0ABS8WW31</accession>
<name>A0ABS8WW31_DATST</name>
<dbReference type="EMBL" id="JACEIK010015970">
    <property type="protein sequence ID" value="MCE3217165.1"/>
    <property type="molecule type" value="Genomic_DNA"/>
</dbReference>
<evidence type="ECO:0000313" key="3">
    <source>
        <dbReference type="Proteomes" id="UP000823775"/>
    </source>
</evidence>
<gene>
    <name evidence="2" type="ORF">HAX54_010720</name>
</gene>
<dbReference type="Proteomes" id="UP000823775">
    <property type="component" value="Unassembled WGS sequence"/>
</dbReference>